<dbReference type="EMBL" id="MU150338">
    <property type="protein sequence ID" value="KAF9458499.1"/>
    <property type="molecule type" value="Genomic_DNA"/>
</dbReference>
<dbReference type="AlphaFoldDB" id="A0A9P6CEY2"/>
<evidence type="ECO:0000313" key="2">
    <source>
        <dbReference type="Proteomes" id="UP000807353"/>
    </source>
</evidence>
<protein>
    <submittedName>
        <fullName evidence="1">Uncharacterized protein</fullName>
    </submittedName>
</protein>
<reference evidence="1" key="1">
    <citation type="submission" date="2020-11" db="EMBL/GenBank/DDBJ databases">
        <authorList>
            <consortium name="DOE Joint Genome Institute"/>
            <person name="Ahrendt S."/>
            <person name="Riley R."/>
            <person name="Andreopoulos W."/>
            <person name="Labutti K."/>
            <person name="Pangilinan J."/>
            <person name="Ruiz-Duenas F.J."/>
            <person name="Barrasa J.M."/>
            <person name="Sanchez-Garcia M."/>
            <person name="Camarero S."/>
            <person name="Miyauchi S."/>
            <person name="Serrano A."/>
            <person name="Linde D."/>
            <person name="Babiker R."/>
            <person name="Drula E."/>
            <person name="Ayuso-Fernandez I."/>
            <person name="Pacheco R."/>
            <person name="Padilla G."/>
            <person name="Ferreira P."/>
            <person name="Barriuso J."/>
            <person name="Kellner H."/>
            <person name="Castanera R."/>
            <person name="Alfaro M."/>
            <person name="Ramirez L."/>
            <person name="Pisabarro A.G."/>
            <person name="Kuo A."/>
            <person name="Tritt A."/>
            <person name="Lipzen A."/>
            <person name="He G."/>
            <person name="Yan M."/>
            <person name="Ng V."/>
            <person name="Cullen D."/>
            <person name="Martin F."/>
            <person name="Rosso M.-N."/>
            <person name="Henrissat B."/>
            <person name="Hibbett D."/>
            <person name="Martinez A.T."/>
            <person name="Grigoriev I.V."/>
        </authorList>
    </citation>
    <scope>NUCLEOTIDE SEQUENCE</scope>
    <source>
        <strain evidence="1">CBS 247.69</strain>
    </source>
</reference>
<keyword evidence="2" id="KW-1185">Reference proteome</keyword>
<gene>
    <name evidence="1" type="ORF">BDZ94DRAFT_1270401</name>
</gene>
<sequence>MPSETYRFEGMGADGAVTLANDIVFSEVVVGRLNGGTTYTSDGKTVTELPPSSTITEEPKTIHATLIAGASNYVWSVDEDPAITYPNIIVSCALDGKGGGTCVDKVWASGEQTLTSTYTGVALPARTLVFEDAPGPGGSGGGGDTKNNSAAKPSSQIIIAGGAVALSTLTGFFLGI</sequence>
<name>A0A9P6CEY2_9AGAR</name>
<dbReference type="OrthoDB" id="2929351at2759"/>
<comment type="caution">
    <text evidence="1">The sequence shown here is derived from an EMBL/GenBank/DDBJ whole genome shotgun (WGS) entry which is preliminary data.</text>
</comment>
<proteinExistence type="predicted"/>
<organism evidence="1 2">
    <name type="scientific">Collybia nuda</name>
    <dbReference type="NCBI Taxonomy" id="64659"/>
    <lineage>
        <taxon>Eukaryota</taxon>
        <taxon>Fungi</taxon>
        <taxon>Dikarya</taxon>
        <taxon>Basidiomycota</taxon>
        <taxon>Agaricomycotina</taxon>
        <taxon>Agaricomycetes</taxon>
        <taxon>Agaricomycetidae</taxon>
        <taxon>Agaricales</taxon>
        <taxon>Tricholomatineae</taxon>
        <taxon>Clitocybaceae</taxon>
        <taxon>Collybia</taxon>
    </lineage>
</organism>
<evidence type="ECO:0000313" key="1">
    <source>
        <dbReference type="EMBL" id="KAF9458499.1"/>
    </source>
</evidence>
<dbReference type="Proteomes" id="UP000807353">
    <property type="component" value="Unassembled WGS sequence"/>
</dbReference>
<accession>A0A9P6CEY2</accession>